<dbReference type="Proteomes" id="UP000499080">
    <property type="component" value="Unassembled WGS sequence"/>
</dbReference>
<protein>
    <submittedName>
        <fullName evidence="1">Uncharacterized protein</fullName>
    </submittedName>
</protein>
<sequence>MELILNRPLQWFVCQLHANELPLRHFFAHVDGTTTGPGSLTGEIRKSLSGCEKLPVVSSTPIEYTQYEVTKKKDLTDDRNHTRELALRRILKAHKVKRSAATTAIVSNNIRIFNLSAFDLCAMDYVDLIKWESATERPLTERFSDDMISEIIVNPAIIQEAILPAIKVFLCHPQATEQIVNVVTEAAAAVC</sequence>
<keyword evidence="2" id="KW-1185">Reference proteome</keyword>
<proteinExistence type="predicted"/>
<dbReference type="AlphaFoldDB" id="A0A4Y2EJ59"/>
<dbReference type="PANTHER" id="PTHR46409:SF1">
    <property type="entry name" value="HTH PSQ-TYPE DOMAIN-CONTAINING PROTEIN"/>
    <property type="match status" value="1"/>
</dbReference>
<dbReference type="PANTHER" id="PTHR46409">
    <property type="entry name" value="HTH PSQ-TYPE DOMAIN-CONTAINING PROTEIN"/>
    <property type="match status" value="1"/>
</dbReference>
<reference evidence="1 2" key="1">
    <citation type="journal article" date="2019" name="Sci. Rep.">
        <title>Orb-weaving spider Araneus ventricosus genome elucidates the spidroin gene catalogue.</title>
        <authorList>
            <person name="Kono N."/>
            <person name="Nakamura H."/>
            <person name="Ohtoshi R."/>
            <person name="Moran D.A.P."/>
            <person name="Shinohara A."/>
            <person name="Yoshida Y."/>
            <person name="Fujiwara M."/>
            <person name="Mori M."/>
            <person name="Tomita M."/>
            <person name="Arakawa K."/>
        </authorList>
    </citation>
    <scope>NUCLEOTIDE SEQUENCE [LARGE SCALE GENOMIC DNA]</scope>
</reference>
<evidence type="ECO:0000313" key="2">
    <source>
        <dbReference type="Proteomes" id="UP000499080"/>
    </source>
</evidence>
<comment type="caution">
    <text evidence="1">The sequence shown here is derived from an EMBL/GenBank/DDBJ whole genome shotgun (WGS) entry which is preliminary data.</text>
</comment>
<name>A0A4Y2EJ59_ARAVE</name>
<accession>A0A4Y2EJ59</accession>
<dbReference type="EMBL" id="BGPR01000621">
    <property type="protein sequence ID" value="GBM28827.1"/>
    <property type="molecule type" value="Genomic_DNA"/>
</dbReference>
<evidence type="ECO:0000313" key="1">
    <source>
        <dbReference type="EMBL" id="GBM28827.1"/>
    </source>
</evidence>
<organism evidence="1 2">
    <name type="scientific">Araneus ventricosus</name>
    <name type="common">Orbweaver spider</name>
    <name type="synonym">Epeira ventricosa</name>
    <dbReference type="NCBI Taxonomy" id="182803"/>
    <lineage>
        <taxon>Eukaryota</taxon>
        <taxon>Metazoa</taxon>
        <taxon>Ecdysozoa</taxon>
        <taxon>Arthropoda</taxon>
        <taxon>Chelicerata</taxon>
        <taxon>Arachnida</taxon>
        <taxon>Araneae</taxon>
        <taxon>Araneomorphae</taxon>
        <taxon>Entelegynae</taxon>
        <taxon>Araneoidea</taxon>
        <taxon>Araneidae</taxon>
        <taxon>Araneus</taxon>
    </lineage>
</organism>
<gene>
    <name evidence="1" type="ORF">AVEN_43551_1</name>
</gene>